<protein>
    <recommendedName>
        <fullName evidence="2">DUF7702 domain-containing protein</fullName>
    </recommendedName>
</protein>
<evidence type="ECO:0000313" key="4">
    <source>
        <dbReference type="Proteomes" id="UP000254866"/>
    </source>
</evidence>
<feature type="transmembrane region" description="Helical" evidence="1">
    <location>
        <begin position="31"/>
        <end position="50"/>
    </location>
</feature>
<dbReference type="RefSeq" id="XP_031873695.1">
    <property type="nucleotide sequence ID" value="XM_032009641.1"/>
</dbReference>
<feature type="transmembrane region" description="Helical" evidence="1">
    <location>
        <begin position="6"/>
        <end position="24"/>
    </location>
</feature>
<dbReference type="EMBL" id="NPIC01000001">
    <property type="protein sequence ID" value="RDL41039.1"/>
    <property type="molecule type" value="Genomic_DNA"/>
</dbReference>
<dbReference type="Pfam" id="PF24800">
    <property type="entry name" value="DUF7702"/>
    <property type="match status" value="1"/>
</dbReference>
<dbReference type="GeneID" id="43593867"/>
<evidence type="ECO:0000259" key="2">
    <source>
        <dbReference type="Pfam" id="PF24800"/>
    </source>
</evidence>
<name>A0A370TZT1_9HELO</name>
<reference evidence="3 4" key="1">
    <citation type="journal article" date="2018" name="IMA Fungus">
        <title>IMA Genome-F 9: Draft genome sequence of Annulohypoxylon stygium, Aspergillus mulundensis, Berkeleyomyces basicola (syn. Thielaviopsis basicola), Ceratocystis smalleyi, two Cercospora beticola strains, Coleophoma cylindrospora, Fusarium fracticaudum, Phialophora cf. hyalina, and Morchella septimelata.</title>
        <authorList>
            <person name="Wingfield B.D."/>
            <person name="Bills G.F."/>
            <person name="Dong Y."/>
            <person name="Huang W."/>
            <person name="Nel W.J."/>
            <person name="Swalarsk-Parry B.S."/>
            <person name="Vaghefi N."/>
            <person name="Wilken P.M."/>
            <person name="An Z."/>
            <person name="de Beer Z.W."/>
            <person name="De Vos L."/>
            <person name="Chen L."/>
            <person name="Duong T.A."/>
            <person name="Gao Y."/>
            <person name="Hammerbacher A."/>
            <person name="Kikkert J.R."/>
            <person name="Li Y."/>
            <person name="Li H."/>
            <person name="Li K."/>
            <person name="Li Q."/>
            <person name="Liu X."/>
            <person name="Ma X."/>
            <person name="Naidoo K."/>
            <person name="Pethybridge S.J."/>
            <person name="Sun J."/>
            <person name="Steenkamp E.T."/>
            <person name="van der Nest M.A."/>
            <person name="van Wyk S."/>
            <person name="Wingfield M.J."/>
            <person name="Xiong C."/>
            <person name="Yue Q."/>
            <person name="Zhang X."/>
        </authorList>
    </citation>
    <scope>NUCLEOTIDE SEQUENCE [LARGE SCALE GENOMIC DNA]</scope>
    <source>
        <strain evidence="3 4">BP 5553</strain>
    </source>
</reference>
<dbReference type="InterPro" id="IPR056119">
    <property type="entry name" value="DUF7702"/>
</dbReference>
<accession>A0A370TZT1</accession>
<organism evidence="3 4">
    <name type="scientific">Venustampulla echinocandica</name>
    <dbReference type="NCBI Taxonomy" id="2656787"/>
    <lineage>
        <taxon>Eukaryota</taxon>
        <taxon>Fungi</taxon>
        <taxon>Dikarya</taxon>
        <taxon>Ascomycota</taxon>
        <taxon>Pezizomycotina</taxon>
        <taxon>Leotiomycetes</taxon>
        <taxon>Helotiales</taxon>
        <taxon>Pleuroascaceae</taxon>
        <taxon>Venustampulla</taxon>
    </lineage>
</organism>
<comment type="caution">
    <text evidence="3">The sequence shown here is derived from an EMBL/GenBank/DDBJ whole genome shotgun (WGS) entry which is preliminary data.</text>
</comment>
<evidence type="ECO:0000256" key="1">
    <source>
        <dbReference type="SAM" id="Phobius"/>
    </source>
</evidence>
<evidence type="ECO:0000313" key="3">
    <source>
        <dbReference type="EMBL" id="RDL41039.1"/>
    </source>
</evidence>
<keyword evidence="1" id="KW-0812">Transmembrane</keyword>
<dbReference type="OrthoDB" id="2560628at2759"/>
<dbReference type="AlphaFoldDB" id="A0A370TZT1"/>
<keyword evidence="4" id="KW-1185">Reference proteome</keyword>
<sequence length="283" mass="30108">MTGVNTAQLGVYAALSPPVIYVWIRHGKPGFLGWFYLFAFCSLRVVGGAMTLKNSKNSSASLISNIGLSPLLLATSGLLHEARHYRNARLRKNFEWTLVGLYHLLVAAGVGLVAAGASAVNKNSGTAPKQSDVTILKVGITTLLVSWSLVCIWAVFSLLPSQKTTPALGYIPGTKILFVVLLSLPFTGIRVLYSTVSIFSDNASLNPVTGSIGLRVGLSFIPELVSALMFILVGLATRQVMGIARYRGDGRGNANGMEADVKMGRRQRRSDIKGSDVGLGAGN</sequence>
<keyword evidence="1" id="KW-0472">Membrane</keyword>
<dbReference type="PANTHER" id="PTHR42109">
    <property type="entry name" value="UNPLACED GENOMIC SCAFFOLD UM_SCAF_CONTIG_1.265, WHOLE GENOME SHOTGUN SEQUENCE"/>
    <property type="match status" value="1"/>
</dbReference>
<dbReference type="Proteomes" id="UP000254866">
    <property type="component" value="Unassembled WGS sequence"/>
</dbReference>
<feature type="domain" description="DUF7702" evidence="2">
    <location>
        <begin position="3"/>
        <end position="239"/>
    </location>
</feature>
<feature type="transmembrane region" description="Helical" evidence="1">
    <location>
        <begin position="176"/>
        <end position="196"/>
    </location>
</feature>
<proteinExistence type="predicted"/>
<feature type="transmembrane region" description="Helical" evidence="1">
    <location>
        <begin position="62"/>
        <end position="82"/>
    </location>
</feature>
<gene>
    <name evidence="3" type="ORF">BP5553_01018</name>
</gene>
<feature type="transmembrane region" description="Helical" evidence="1">
    <location>
        <begin position="94"/>
        <end position="115"/>
    </location>
</feature>
<feature type="transmembrane region" description="Helical" evidence="1">
    <location>
        <begin position="135"/>
        <end position="156"/>
    </location>
</feature>
<dbReference type="PANTHER" id="PTHR42109:SF3">
    <property type="entry name" value="INTEGRAL MEMBRANE PROTEIN (AFU_ORTHOLOGUE AFUA_5G00100)"/>
    <property type="match status" value="1"/>
</dbReference>
<keyword evidence="1" id="KW-1133">Transmembrane helix</keyword>
<feature type="transmembrane region" description="Helical" evidence="1">
    <location>
        <begin position="216"/>
        <end position="237"/>
    </location>
</feature>